<dbReference type="AlphaFoldDB" id="A0A6G9Y0W8"/>
<proteinExistence type="predicted"/>
<sequence length="80" mass="8679">MFSRKKGLDAYVGAVLYRFVVTCKDGTVISGVLTAVSARTLVFDDIQAYQDGGGFVPAPGRLYIDRAEVRYSQLVESGGR</sequence>
<name>A0A6G9Y0W8_NOCBR</name>
<dbReference type="RefSeq" id="WP_167465781.1">
    <property type="nucleotide sequence ID" value="NZ_CP046171.1"/>
</dbReference>
<evidence type="ECO:0000313" key="2">
    <source>
        <dbReference type="Proteomes" id="UP000501705"/>
    </source>
</evidence>
<evidence type="ECO:0000313" key="1">
    <source>
        <dbReference type="EMBL" id="QIS06766.1"/>
    </source>
</evidence>
<accession>A0A6G9Y0W8</accession>
<protein>
    <submittedName>
        <fullName evidence="1">Uncharacterized protein</fullName>
    </submittedName>
</protein>
<dbReference type="Proteomes" id="UP000501705">
    <property type="component" value="Chromosome"/>
</dbReference>
<gene>
    <name evidence="1" type="ORF">F5X71_34645</name>
</gene>
<organism evidence="1 2">
    <name type="scientific">Nocardia brasiliensis</name>
    <dbReference type="NCBI Taxonomy" id="37326"/>
    <lineage>
        <taxon>Bacteria</taxon>
        <taxon>Bacillati</taxon>
        <taxon>Actinomycetota</taxon>
        <taxon>Actinomycetes</taxon>
        <taxon>Mycobacteriales</taxon>
        <taxon>Nocardiaceae</taxon>
        <taxon>Nocardia</taxon>
    </lineage>
</organism>
<reference evidence="1 2" key="1">
    <citation type="journal article" date="2019" name="ACS Chem. Biol.">
        <title>Identification and Mobilization of a Cryptic Antibiotic Biosynthesis Gene Locus from a Human-Pathogenic Nocardia Isolate.</title>
        <authorList>
            <person name="Herisse M."/>
            <person name="Ishida K."/>
            <person name="Porter J.L."/>
            <person name="Howden B."/>
            <person name="Hertweck C."/>
            <person name="Stinear T.P."/>
            <person name="Pidot S.J."/>
        </authorList>
    </citation>
    <scope>NUCLEOTIDE SEQUENCE [LARGE SCALE GENOMIC DNA]</scope>
    <source>
        <strain evidence="1 2">AUSMDU00024985</strain>
    </source>
</reference>
<dbReference type="EMBL" id="CP046171">
    <property type="protein sequence ID" value="QIS06766.1"/>
    <property type="molecule type" value="Genomic_DNA"/>
</dbReference>